<reference evidence="1 2" key="1">
    <citation type="journal article" date="2016" name="Sci. Rep.">
        <title>The Dendrobium catenatum Lindl. genome sequence provides insights into polysaccharide synthase, floral development and adaptive evolution.</title>
        <authorList>
            <person name="Zhang G.Q."/>
            <person name="Xu Q."/>
            <person name="Bian C."/>
            <person name="Tsai W.C."/>
            <person name="Yeh C.M."/>
            <person name="Liu K.W."/>
            <person name="Yoshida K."/>
            <person name="Zhang L.S."/>
            <person name="Chang S.B."/>
            <person name="Chen F."/>
            <person name="Shi Y."/>
            <person name="Su Y.Y."/>
            <person name="Zhang Y.Q."/>
            <person name="Chen L.J."/>
            <person name="Yin Y."/>
            <person name="Lin M."/>
            <person name="Huang H."/>
            <person name="Deng H."/>
            <person name="Wang Z.W."/>
            <person name="Zhu S.L."/>
            <person name="Zhao X."/>
            <person name="Deng C."/>
            <person name="Niu S.C."/>
            <person name="Huang J."/>
            <person name="Wang M."/>
            <person name="Liu G.H."/>
            <person name="Yang H.J."/>
            <person name="Xiao X.J."/>
            <person name="Hsiao Y.Y."/>
            <person name="Wu W.L."/>
            <person name="Chen Y.Y."/>
            <person name="Mitsuda N."/>
            <person name="Ohme-Takagi M."/>
            <person name="Luo Y.B."/>
            <person name="Van de Peer Y."/>
            <person name="Liu Z.J."/>
        </authorList>
    </citation>
    <scope>NUCLEOTIDE SEQUENCE [LARGE SCALE GENOMIC DNA]</scope>
    <source>
        <tissue evidence="1">The whole plant</tissue>
    </source>
</reference>
<dbReference type="Proteomes" id="UP000233837">
    <property type="component" value="Unassembled WGS sequence"/>
</dbReference>
<proteinExistence type="predicted"/>
<evidence type="ECO:0000313" key="2">
    <source>
        <dbReference type="Proteomes" id="UP000233837"/>
    </source>
</evidence>
<evidence type="ECO:0000313" key="1">
    <source>
        <dbReference type="EMBL" id="PKU86679.1"/>
    </source>
</evidence>
<dbReference type="AlphaFoldDB" id="A0A2I0XFL1"/>
<name>A0A2I0XFL1_9ASPA</name>
<sequence length="75" mass="8441">MWTQYCLVNRCITSLANRVLNDYNCNIVALLTVERCGIHVARNPLVLEVLEIGTTKLCRIRLGFAALTPPTLQHC</sequence>
<reference evidence="1 2" key="2">
    <citation type="journal article" date="2017" name="Nature">
        <title>The Apostasia genome and the evolution of orchids.</title>
        <authorList>
            <person name="Zhang G.Q."/>
            <person name="Liu K.W."/>
            <person name="Li Z."/>
            <person name="Lohaus R."/>
            <person name="Hsiao Y.Y."/>
            <person name="Niu S.C."/>
            <person name="Wang J.Y."/>
            <person name="Lin Y.C."/>
            <person name="Xu Q."/>
            <person name="Chen L.J."/>
            <person name="Yoshida K."/>
            <person name="Fujiwara S."/>
            <person name="Wang Z.W."/>
            <person name="Zhang Y.Q."/>
            <person name="Mitsuda N."/>
            <person name="Wang M."/>
            <person name="Liu G.H."/>
            <person name="Pecoraro L."/>
            <person name="Huang H.X."/>
            <person name="Xiao X.J."/>
            <person name="Lin M."/>
            <person name="Wu X.Y."/>
            <person name="Wu W.L."/>
            <person name="Chen Y.Y."/>
            <person name="Chang S.B."/>
            <person name="Sakamoto S."/>
            <person name="Ohme-Takagi M."/>
            <person name="Yagi M."/>
            <person name="Zeng S.J."/>
            <person name="Shen C.Y."/>
            <person name="Yeh C.M."/>
            <person name="Luo Y.B."/>
            <person name="Tsai W.C."/>
            <person name="Van de Peer Y."/>
            <person name="Liu Z.J."/>
        </authorList>
    </citation>
    <scope>NUCLEOTIDE SEQUENCE [LARGE SCALE GENOMIC DNA]</scope>
    <source>
        <tissue evidence="1">The whole plant</tissue>
    </source>
</reference>
<dbReference type="EMBL" id="KZ501934">
    <property type="protein sequence ID" value="PKU86679.1"/>
    <property type="molecule type" value="Genomic_DNA"/>
</dbReference>
<gene>
    <name evidence="1" type="ORF">MA16_Dca014321</name>
</gene>
<organism evidence="1 2">
    <name type="scientific">Dendrobium catenatum</name>
    <dbReference type="NCBI Taxonomy" id="906689"/>
    <lineage>
        <taxon>Eukaryota</taxon>
        <taxon>Viridiplantae</taxon>
        <taxon>Streptophyta</taxon>
        <taxon>Embryophyta</taxon>
        <taxon>Tracheophyta</taxon>
        <taxon>Spermatophyta</taxon>
        <taxon>Magnoliopsida</taxon>
        <taxon>Liliopsida</taxon>
        <taxon>Asparagales</taxon>
        <taxon>Orchidaceae</taxon>
        <taxon>Epidendroideae</taxon>
        <taxon>Malaxideae</taxon>
        <taxon>Dendrobiinae</taxon>
        <taxon>Dendrobium</taxon>
    </lineage>
</organism>
<protein>
    <submittedName>
        <fullName evidence="1">Uncharacterized protein</fullName>
    </submittedName>
</protein>
<keyword evidence="2" id="KW-1185">Reference proteome</keyword>
<accession>A0A2I0XFL1</accession>